<feature type="domain" description="GGDEF" evidence="3">
    <location>
        <begin position="353"/>
        <end position="485"/>
    </location>
</feature>
<keyword evidence="1" id="KW-0472">Membrane</keyword>
<dbReference type="SMART" id="SM00267">
    <property type="entry name" value="GGDEF"/>
    <property type="match status" value="1"/>
</dbReference>
<comment type="caution">
    <text evidence="4">The sequence shown here is derived from an EMBL/GenBank/DDBJ whole genome shotgun (WGS) entry which is preliminary data.</text>
</comment>
<evidence type="ECO:0000313" key="5">
    <source>
        <dbReference type="Proteomes" id="UP001519921"/>
    </source>
</evidence>
<dbReference type="InterPro" id="IPR029787">
    <property type="entry name" value="Nucleotide_cyclase"/>
</dbReference>
<proteinExistence type="predicted"/>
<dbReference type="SUPFAM" id="SSF55073">
    <property type="entry name" value="Nucleotide cyclase"/>
    <property type="match status" value="1"/>
</dbReference>
<dbReference type="Pfam" id="PF00990">
    <property type="entry name" value="GGDEF"/>
    <property type="match status" value="1"/>
</dbReference>
<evidence type="ECO:0000256" key="1">
    <source>
        <dbReference type="SAM" id="Phobius"/>
    </source>
</evidence>
<name>A0ABS7ARE7_9CLOT</name>
<dbReference type="SMART" id="SM00052">
    <property type="entry name" value="EAL"/>
    <property type="match status" value="1"/>
</dbReference>
<dbReference type="Pfam" id="PF00563">
    <property type="entry name" value="EAL"/>
    <property type="match status" value="1"/>
</dbReference>
<keyword evidence="1" id="KW-1133">Transmembrane helix</keyword>
<evidence type="ECO:0000313" key="4">
    <source>
        <dbReference type="EMBL" id="MBW6411124.1"/>
    </source>
</evidence>
<evidence type="ECO:0000259" key="2">
    <source>
        <dbReference type="PROSITE" id="PS50883"/>
    </source>
</evidence>
<dbReference type="InterPro" id="IPR029151">
    <property type="entry name" value="Sensor-like_sf"/>
</dbReference>
<dbReference type="Gene3D" id="3.30.70.270">
    <property type="match status" value="1"/>
</dbReference>
<dbReference type="NCBIfam" id="TIGR00254">
    <property type="entry name" value="GGDEF"/>
    <property type="match status" value="1"/>
</dbReference>
<dbReference type="SUPFAM" id="SSF103190">
    <property type="entry name" value="Sensory domain-like"/>
    <property type="match status" value="1"/>
</dbReference>
<dbReference type="InterPro" id="IPR043128">
    <property type="entry name" value="Rev_trsase/Diguanyl_cyclase"/>
</dbReference>
<dbReference type="PANTHER" id="PTHR33121">
    <property type="entry name" value="CYCLIC DI-GMP PHOSPHODIESTERASE PDEF"/>
    <property type="match status" value="1"/>
</dbReference>
<feature type="transmembrane region" description="Helical" evidence="1">
    <location>
        <begin position="7"/>
        <end position="28"/>
    </location>
</feature>
<keyword evidence="5" id="KW-1185">Reference proteome</keyword>
<dbReference type="Gene3D" id="3.30.450.20">
    <property type="entry name" value="PAS domain"/>
    <property type="match status" value="1"/>
</dbReference>
<dbReference type="CDD" id="cd01948">
    <property type="entry name" value="EAL"/>
    <property type="match status" value="1"/>
</dbReference>
<organism evidence="4 5">
    <name type="scientific">Clostridium weizhouense</name>
    <dbReference type="NCBI Taxonomy" id="2859781"/>
    <lineage>
        <taxon>Bacteria</taxon>
        <taxon>Bacillati</taxon>
        <taxon>Bacillota</taxon>
        <taxon>Clostridia</taxon>
        <taxon>Eubacteriales</taxon>
        <taxon>Clostridiaceae</taxon>
        <taxon>Clostridium</taxon>
    </lineage>
</organism>
<dbReference type="Proteomes" id="UP001519921">
    <property type="component" value="Unassembled WGS sequence"/>
</dbReference>
<keyword evidence="1" id="KW-0812">Transmembrane</keyword>
<accession>A0ABS7ARE7</accession>
<dbReference type="PANTHER" id="PTHR33121:SF70">
    <property type="entry name" value="SIGNALING PROTEIN YKOW"/>
    <property type="match status" value="1"/>
</dbReference>
<dbReference type="PROSITE" id="PS50887">
    <property type="entry name" value="GGDEF"/>
    <property type="match status" value="1"/>
</dbReference>
<dbReference type="InterPro" id="IPR050706">
    <property type="entry name" value="Cyclic-di-GMP_PDE-like"/>
</dbReference>
<sequence>MNNKKKNILKFAFIIIIILLLIVSGLLICIKDVKNLLVQGDKTIITGVSNKNAVVINDKINETFEYMKCITNCFEKRNIEDTSSMLNFLKLETKINSFSKMGIINSNGILKSTDGLSLNLSNEDYFKKAMNGETTVSKGIFDNTSGKMIFIYVMPIKDNEVIKEALYATVSCEKIQNILLSTDDFNGNIESCIIDKYGNVIVEAKDSENLLEWENVFENQKVNKIDSQYEKELYNARTDLEYGINGCRCIKINNINHIFAYSKIDNLKDHYILTKVESSVINNRENHIKLMVVIFGIFISIIFLGLIFYIQRYRNKKEKLIKDIAFVDNITGGKTLMKFKIDVKERLLNSKDKEYALVEFDICKFKIINDIWGYNTGNLLLKHISEVLEKKLSNRDIFCRARDDLFIALLIYKNNNQMLEKIKRLDKDIRYFETETKEIPNFNLSYGVYVIDGLENDINKMIDNASFAREISKKDCNQTIAFYDSNLQSKLIEQKQIEDIMYNALNNNEFEVYLQPKYDINLEICVGAEALVRWNNPGKGIISPVNFIPLFEKNGFIVNLDMFIFEQVCVRLNEWKKREVKLVPISVNISRVNLKNVEYFIKNIKFIFNKYDIPPNLIEIEITESAIFDDYNNIMQALSKLQKIGFSISLDDFGTGLSSLNILKDLPIDIIKLDREFLNSKDSSKKGEIVISNIVRMVNELDLTVICEGVETYEQAEFLSRVGCSRAQGYLYAKPMPIKDFEESELLFKEVTVKK</sequence>
<dbReference type="RefSeq" id="WP_219780587.1">
    <property type="nucleotide sequence ID" value="NZ_JAHXPT010000011.1"/>
</dbReference>
<gene>
    <name evidence="4" type="ORF">KYD98_13580</name>
</gene>
<dbReference type="Gene3D" id="3.20.20.450">
    <property type="entry name" value="EAL domain"/>
    <property type="match status" value="1"/>
</dbReference>
<feature type="transmembrane region" description="Helical" evidence="1">
    <location>
        <begin position="290"/>
        <end position="310"/>
    </location>
</feature>
<dbReference type="SUPFAM" id="SSF141868">
    <property type="entry name" value="EAL domain-like"/>
    <property type="match status" value="1"/>
</dbReference>
<dbReference type="InterPro" id="IPR001633">
    <property type="entry name" value="EAL_dom"/>
</dbReference>
<dbReference type="InterPro" id="IPR035919">
    <property type="entry name" value="EAL_sf"/>
</dbReference>
<evidence type="ECO:0000259" key="3">
    <source>
        <dbReference type="PROSITE" id="PS50887"/>
    </source>
</evidence>
<reference evidence="4 5" key="1">
    <citation type="submission" date="2021-07" db="EMBL/GenBank/DDBJ databases">
        <title>Clostridium weizhouense sp. nov., an anaerobic bacterium isolated from activated sludge of Petroleum wastewater.</title>
        <authorList>
            <person name="Li Q."/>
        </authorList>
    </citation>
    <scope>NUCLEOTIDE SEQUENCE [LARGE SCALE GENOMIC DNA]</scope>
    <source>
        <strain evidence="4 5">YB-6</strain>
    </source>
</reference>
<dbReference type="EMBL" id="JAHXPT010000011">
    <property type="protein sequence ID" value="MBW6411124.1"/>
    <property type="molecule type" value="Genomic_DNA"/>
</dbReference>
<dbReference type="PROSITE" id="PS50883">
    <property type="entry name" value="EAL"/>
    <property type="match status" value="1"/>
</dbReference>
<feature type="domain" description="EAL" evidence="2">
    <location>
        <begin position="494"/>
        <end position="749"/>
    </location>
</feature>
<dbReference type="InterPro" id="IPR000160">
    <property type="entry name" value="GGDEF_dom"/>
</dbReference>
<protein>
    <submittedName>
        <fullName evidence="4">GGDEF domain-containing protein</fullName>
    </submittedName>
</protein>